<proteinExistence type="predicted"/>
<feature type="compositionally biased region" description="Polar residues" evidence="2">
    <location>
        <begin position="381"/>
        <end position="393"/>
    </location>
</feature>
<reference evidence="3 4" key="1">
    <citation type="submission" date="2018-08" db="EMBL/GenBank/DDBJ databases">
        <title>Chitinophagaceae sp. K23C18032701, a novel bacterium isolated from forest soil.</title>
        <authorList>
            <person name="Wang C."/>
        </authorList>
    </citation>
    <scope>NUCLEOTIDE SEQUENCE [LARGE SCALE GENOMIC DNA]</scope>
    <source>
        <strain evidence="3 4">K23C18032701</strain>
    </source>
</reference>
<evidence type="ECO:0000313" key="4">
    <source>
        <dbReference type="Proteomes" id="UP000261284"/>
    </source>
</evidence>
<comment type="caution">
    <text evidence="3">The sequence shown here is derived from an EMBL/GenBank/DDBJ whole genome shotgun (WGS) entry which is preliminary data.</text>
</comment>
<keyword evidence="4" id="KW-1185">Reference proteome</keyword>
<evidence type="ECO:0000313" key="3">
    <source>
        <dbReference type="EMBL" id="RFM30010.1"/>
    </source>
</evidence>
<feature type="compositionally biased region" description="Polar residues" evidence="2">
    <location>
        <begin position="633"/>
        <end position="644"/>
    </location>
</feature>
<evidence type="ECO:0000256" key="1">
    <source>
        <dbReference type="SAM" id="Coils"/>
    </source>
</evidence>
<dbReference type="EMBL" id="QTJU01000001">
    <property type="protein sequence ID" value="RFM30010.1"/>
    <property type="molecule type" value="Genomic_DNA"/>
</dbReference>
<dbReference type="OrthoDB" id="719419at2"/>
<dbReference type="AlphaFoldDB" id="A0A3E1NQ22"/>
<keyword evidence="1" id="KW-0175">Coiled coil</keyword>
<gene>
    <name evidence="3" type="ORF">DXN05_03290</name>
</gene>
<feature type="region of interest" description="Disordered" evidence="2">
    <location>
        <begin position="633"/>
        <end position="652"/>
    </location>
</feature>
<feature type="compositionally biased region" description="Polar residues" evidence="2">
    <location>
        <begin position="407"/>
        <end position="420"/>
    </location>
</feature>
<name>A0A3E1NQ22_9BACT</name>
<evidence type="ECO:0000256" key="2">
    <source>
        <dbReference type="SAM" id="MobiDB-lite"/>
    </source>
</evidence>
<accession>A0A3E1NQ22</accession>
<feature type="region of interest" description="Disordered" evidence="2">
    <location>
        <begin position="373"/>
        <end position="424"/>
    </location>
</feature>
<dbReference type="Proteomes" id="UP000261284">
    <property type="component" value="Unassembled WGS sequence"/>
</dbReference>
<protein>
    <submittedName>
        <fullName evidence="3">Uncharacterized protein</fullName>
    </submittedName>
</protein>
<dbReference type="RefSeq" id="WP_116845766.1">
    <property type="nucleotide sequence ID" value="NZ_QTJU01000001.1"/>
</dbReference>
<feature type="coiled-coil region" evidence="1">
    <location>
        <begin position="556"/>
        <end position="624"/>
    </location>
</feature>
<organism evidence="3 4">
    <name type="scientific">Deminuibacter soli</name>
    <dbReference type="NCBI Taxonomy" id="2291815"/>
    <lineage>
        <taxon>Bacteria</taxon>
        <taxon>Pseudomonadati</taxon>
        <taxon>Bacteroidota</taxon>
        <taxon>Chitinophagia</taxon>
        <taxon>Chitinophagales</taxon>
        <taxon>Chitinophagaceae</taxon>
        <taxon>Deminuibacter</taxon>
    </lineage>
</organism>
<sequence>MANNNTNSKKLIIVYPQEKVNEADHAVVLDQSDTISARVEAPAVKGPAPHKPVNYQWIARIFSTLKFTHGDKHEGLSGSRISVNFPKAYEGGGLAWLEPFAPGNEPTGVVPNGYFLSAKGKPKIVSAEWRQYADDNNGPVITSQTRHFGQRVQLHIYTEALYGHLLQVYLKDHDHYLFDADDDLPEYETQQPKPVIKSSFFSAKVNVYKAMPDEPQEKANNDDIVPVQKAILNVYLDEAWISSAGHNLEVYCQVTATEANIAHTLDQKILYVNDHQQGTDNRELSNQPVVVGDIPTSPADYYPCRYTAVTLTTQMTNNTTGKDEDKKVDLYREKKTSFRNFEIVAGPQKGAKTVTISLEELSVNDADCREAKGKKHKGHTLQLTSWPETQTKTVPPAQNRKEEKSKWSVQTTHETSQTGGKHSETTVAGAPAALEILSSTDQQLSFKARYLYDLSPFQIGPVNVHPIFRYFWLGKLAEGKPYVIAANTCRHRHNFSVITYPDVKWKLAFEYAFPKSKITAISTATYRNPPEKKWEKVGDSEMSLSLEAEWDGQQKLNLTKDLKDSLQKKLERLEKLIVLLEHTFEGKENNSTSQPVDPRHQQILNEARQKFNHANTERERQEKDAQKLRDYFNSRSAQLKNATPGSRDYKEQERQLTLLQRKMDKDFPKLKRDVLGIEIIKPSLSASFSWGRADTNIGQRDDLLNRTGILLEGSFEAKPLIGISAFLDFLGLLQRAHPIALAVIAVADLSLRLIGDGSSITCELRGTGQLGGKLQGFLNTLTKKNSFNIKDQKSNDKKAVELTGDLSFGLKISIRLQMEKRVIGARVVGEASVSTEAKAKWSARAFLDAEEKGYFINVLGKFDGLEIVAEGTIKGRIESGDGDIYGSVSESAQVKYQAIDKQPEKQLFTIHINNQS</sequence>